<evidence type="ECO:0000256" key="4">
    <source>
        <dbReference type="ARBA" id="ARBA00022676"/>
    </source>
</evidence>
<dbReference type="Pfam" id="PF00591">
    <property type="entry name" value="Glycos_transf_3"/>
    <property type="match status" value="1"/>
</dbReference>
<dbReference type="SUPFAM" id="SSF52418">
    <property type="entry name" value="Nucleoside phosphorylase/phosphoribosyltransferase catalytic domain"/>
    <property type="match status" value="1"/>
</dbReference>
<dbReference type="InterPro" id="IPR017459">
    <property type="entry name" value="Glycosyl_Trfase_fam3_N_dom"/>
</dbReference>
<dbReference type="Gene3D" id="3.90.1170.30">
    <property type="entry name" value="Pyrimidine nucleoside phosphorylase-like, C-terminal domain"/>
    <property type="match status" value="1"/>
</dbReference>
<organism evidence="8">
    <name type="scientific">Dictyoglomus turgidum</name>
    <dbReference type="NCBI Taxonomy" id="513050"/>
    <lineage>
        <taxon>Bacteria</taxon>
        <taxon>Pseudomonadati</taxon>
        <taxon>Dictyoglomota</taxon>
        <taxon>Dictyoglomia</taxon>
        <taxon>Dictyoglomales</taxon>
        <taxon>Dictyoglomaceae</taxon>
        <taxon>Dictyoglomus</taxon>
    </lineage>
</organism>
<comment type="catalytic activity">
    <reaction evidence="6">
        <text>thymidine + phosphate = 2-deoxy-alpha-D-ribose 1-phosphate + thymine</text>
        <dbReference type="Rhea" id="RHEA:16037"/>
        <dbReference type="ChEBI" id="CHEBI:17748"/>
        <dbReference type="ChEBI" id="CHEBI:17821"/>
        <dbReference type="ChEBI" id="CHEBI:43474"/>
        <dbReference type="ChEBI" id="CHEBI:57259"/>
        <dbReference type="EC" id="2.4.2.4"/>
    </reaction>
</comment>
<accession>A0A7C3SQ76</accession>
<keyword evidence="5 8" id="KW-0808">Transferase</keyword>
<gene>
    <name evidence="8" type="ORF">ENV35_00385</name>
</gene>
<dbReference type="EC" id="2.4.2.4" evidence="3"/>
<dbReference type="InterPro" id="IPR036320">
    <property type="entry name" value="Glycosyl_Trfase_fam3_N_dom_sf"/>
</dbReference>
<dbReference type="GO" id="GO:0004645">
    <property type="term" value="F:1,4-alpha-oligoglucan phosphorylase activity"/>
    <property type="evidence" value="ECO:0007669"/>
    <property type="project" value="InterPro"/>
</dbReference>
<keyword evidence="4 8" id="KW-0328">Glycosyltransferase</keyword>
<dbReference type="FunFam" id="3.40.1030.10:FF:000003">
    <property type="entry name" value="Pyrimidine-nucleoside phosphorylase"/>
    <property type="match status" value="1"/>
</dbReference>
<reference evidence="8" key="1">
    <citation type="journal article" date="2020" name="mSystems">
        <title>Genome- and Community-Level Interaction Insights into Carbon Utilization and Element Cycling Functions of Hydrothermarchaeota in Hydrothermal Sediment.</title>
        <authorList>
            <person name="Zhou Z."/>
            <person name="Liu Y."/>
            <person name="Xu W."/>
            <person name="Pan J."/>
            <person name="Luo Z.H."/>
            <person name="Li M."/>
        </authorList>
    </citation>
    <scope>NUCLEOTIDE SEQUENCE [LARGE SCALE GENOMIC DNA]</scope>
    <source>
        <strain evidence="8">SpSt-751</strain>
    </source>
</reference>
<dbReference type="PIRSF" id="PIRSF000478">
    <property type="entry name" value="TP_PyNP"/>
    <property type="match status" value="1"/>
</dbReference>
<dbReference type="InterPro" id="IPR036566">
    <property type="entry name" value="PYNP-like_C_sf"/>
</dbReference>
<dbReference type="PANTHER" id="PTHR10515:SF0">
    <property type="entry name" value="THYMIDINE PHOSPHORYLASE"/>
    <property type="match status" value="1"/>
</dbReference>
<evidence type="ECO:0000259" key="7">
    <source>
        <dbReference type="SMART" id="SM00941"/>
    </source>
</evidence>
<dbReference type="AlphaFoldDB" id="A0A7C3SQ76"/>
<dbReference type="NCBIfam" id="NF004490">
    <property type="entry name" value="PRK05820.1"/>
    <property type="match status" value="1"/>
</dbReference>
<dbReference type="GO" id="GO:0006213">
    <property type="term" value="P:pyrimidine nucleoside metabolic process"/>
    <property type="evidence" value="ECO:0007669"/>
    <property type="project" value="InterPro"/>
</dbReference>
<evidence type="ECO:0000256" key="2">
    <source>
        <dbReference type="ARBA" id="ARBA00011738"/>
    </source>
</evidence>
<proteinExistence type="inferred from homology"/>
<dbReference type="InterPro" id="IPR013102">
    <property type="entry name" value="PYNP_C"/>
</dbReference>
<dbReference type="InterPro" id="IPR000312">
    <property type="entry name" value="Glycosyl_Trfase_fam3"/>
</dbReference>
<dbReference type="GO" id="GO:0006206">
    <property type="term" value="P:pyrimidine nucleobase metabolic process"/>
    <property type="evidence" value="ECO:0007669"/>
    <property type="project" value="InterPro"/>
</dbReference>
<dbReference type="SUPFAM" id="SSF47648">
    <property type="entry name" value="Nucleoside phosphorylase/phosphoribosyltransferase N-terminal domain"/>
    <property type="match status" value="1"/>
</dbReference>
<comment type="caution">
    <text evidence="8">The sequence shown here is derived from an EMBL/GenBank/DDBJ whole genome shotgun (WGS) entry which is preliminary data.</text>
</comment>
<evidence type="ECO:0000313" key="8">
    <source>
        <dbReference type="EMBL" id="HGB30315.1"/>
    </source>
</evidence>
<dbReference type="Pfam" id="PF07831">
    <property type="entry name" value="PYNP_C"/>
    <property type="match status" value="1"/>
</dbReference>
<name>A0A7C3SQ76_9BACT</name>
<dbReference type="SUPFAM" id="SSF54680">
    <property type="entry name" value="Pyrimidine nucleoside phosphorylase C-terminal domain"/>
    <property type="match status" value="1"/>
</dbReference>
<dbReference type="Gene3D" id="1.20.970.10">
    <property type="entry name" value="Transferase, Pyrimidine Nucleoside Phosphorylase, Chain C"/>
    <property type="match status" value="1"/>
</dbReference>
<dbReference type="Pfam" id="PF02885">
    <property type="entry name" value="Glycos_trans_3N"/>
    <property type="match status" value="1"/>
</dbReference>
<dbReference type="GO" id="GO:0005829">
    <property type="term" value="C:cytosol"/>
    <property type="evidence" value="ECO:0007669"/>
    <property type="project" value="TreeGrafter"/>
</dbReference>
<dbReference type="EMBL" id="DTGA01000011">
    <property type="protein sequence ID" value="HGB30315.1"/>
    <property type="molecule type" value="Genomic_DNA"/>
</dbReference>
<evidence type="ECO:0000256" key="5">
    <source>
        <dbReference type="ARBA" id="ARBA00022679"/>
    </source>
</evidence>
<evidence type="ECO:0000256" key="6">
    <source>
        <dbReference type="ARBA" id="ARBA00048550"/>
    </source>
</evidence>
<dbReference type="InterPro" id="IPR035902">
    <property type="entry name" value="Nuc_phospho_transferase"/>
</dbReference>
<dbReference type="Gene3D" id="3.40.1030.10">
    <property type="entry name" value="Nucleoside phosphorylase/phosphoribosyltransferase catalytic domain"/>
    <property type="match status" value="1"/>
</dbReference>
<dbReference type="NCBIfam" id="TIGR02644">
    <property type="entry name" value="Y_phosphoryl"/>
    <property type="match status" value="1"/>
</dbReference>
<dbReference type="InterPro" id="IPR018090">
    <property type="entry name" value="Pyrmidine_PPas_bac/euk"/>
</dbReference>
<dbReference type="SMART" id="SM00941">
    <property type="entry name" value="PYNP_C"/>
    <property type="match status" value="1"/>
</dbReference>
<comment type="similarity">
    <text evidence="1">Belongs to the thymidine/pyrimidine-nucleoside phosphorylase family.</text>
</comment>
<evidence type="ECO:0000256" key="1">
    <source>
        <dbReference type="ARBA" id="ARBA00006915"/>
    </source>
</evidence>
<sequence>MNMVDLIIKKRDGYPLTDEEISYIVNGYVKGEIPDYQMSALLMAIYFRGMNIQEIVSLTKEMAFSGKVLDLSNIPGIKIDKHSTGGVGDKTTLVFAPIIASLGYSVAKMSGRSLGHTGGTIDKLESIPGFRTYLSDNEFISQVKEIGIAIVGQTENLVPADKKIYALRDVTGTVDSIPLIASSVMSKKIAGGSDVIVLDVKVGKGAFMKDINSAKELAKIMVEIGKNMGRKMAAVISQMDQPLGNAVGNSLEVLEAIEVLKGRGPSDLIELVTVLSIVALKIAGEKENDEILREKVKSSLLSGKALNKFRDLIIYQGGDPKIIDDYSPLLKAKVQKEIYTLEEGYIEELDAYKVAQTVMTLGAGRTKKDDKIDLYVGLKLHKKIGDRVVKNEPIVTFYANDAEKLRRAQEIFKEAIKIGPYRRDPLPLILDIIM</sequence>
<protein>
    <recommendedName>
        <fullName evidence="3">thymidine phosphorylase</fullName>
        <ecNumber evidence="3">2.4.2.4</ecNumber>
    </recommendedName>
</protein>
<feature type="domain" description="Pyrimidine nucleoside phosphorylase C-terminal" evidence="7">
    <location>
        <begin position="345"/>
        <end position="419"/>
    </location>
</feature>
<dbReference type="NCBIfam" id="NF004747">
    <property type="entry name" value="PRK06078.1"/>
    <property type="match status" value="1"/>
</dbReference>
<evidence type="ECO:0000256" key="3">
    <source>
        <dbReference type="ARBA" id="ARBA00011892"/>
    </source>
</evidence>
<dbReference type="InterPro" id="IPR000053">
    <property type="entry name" value="Thymidine/pyrmidine_PPase"/>
</dbReference>
<dbReference type="PANTHER" id="PTHR10515">
    <property type="entry name" value="THYMIDINE PHOSPHORYLASE"/>
    <property type="match status" value="1"/>
</dbReference>
<dbReference type="GO" id="GO:0009032">
    <property type="term" value="F:thymidine phosphorylase activity"/>
    <property type="evidence" value="ECO:0007669"/>
    <property type="project" value="UniProtKB-EC"/>
</dbReference>
<comment type="subunit">
    <text evidence="2">Homodimer.</text>
</comment>